<evidence type="ECO:0000313" key="3">
    <source>
        <dbReference type="EMBL" id="CAD8220265.1"/>
    </source>
</evidence>
<dbReference type="PANTHER" id="PTHR47353">
    <property type="entry name" value="THIOREDOXIN-LIKE PROTEIN HCF164, CHLOROPLASTIC"/>
    <property type="match status" value="1"/>
</dbReference>
<organism evidence="3">
    <name type="scientific">Ostreococcus sp. 'lucimarinus'</name>
    <dbReference type="NCBI Taxonomy" id="242159"/>
    <lineage>
        <taxon>Eukaryota</taxon>
        <taxon>Viridiplantae</taxon>
        <taxon>Chlorophyta</taxon>
        <taxon>Mamiellophyceae</taxon>
        <taxon>Mamiellales</taxon>
        <taxon>Bathycoccaceae</taxon>
        <taxon>Ostreococcus</taxon>
    </lineage>
</organism>
<dbReference type="PANTHER" id="PTHR47353:SF1">
    <property type="entry name" value="THIOREDOXIN-LIKE PROTEIN HCF164, CHLOROPLASTIC"/>
    <property type="match status" value="1"/>
</dbReference>
<dbReference type="EMBL" id="HBDX01001122">
    <property type="protein sequence ID" value="CAD8220265.1"/>
    <property type="molecule type" value="Transcribed_RNA"/>
</dbReference>
<reference evidence="3" key="1">
    <citation type="submission" date="2021-01" db="EMBL/GenBank/DDBJ databases">
        <authorList>
            <person name="Corre E."/>
            <person name="Pelletier E."/>
            <person name="Niang G."/>
            <person name="Scheremetjew M."/>
            <person name="Finn R."/>
            <person name="Kale V."/>
            <person name="Holt S."/>
            <person name="Cochrane G."/>
            <person name="Meng A."/>
            <person name="Brown T."/>
            <person name="Cohen L."/>
        </authorList>
    </citation>
    <scope>NUCLEOTIDE SEQUENCE</scope>
    <source>
        <strain evidence="3">Clade-A-BCC118000</strain>
    </source>
</reference>
<dbReference type="PROSITE" id="PS51352">
    <property type="entry name" value="THIOREDOXIN_2"/>
    <property type="match status" value="1"/>
</dbReference>
<name>A0A7R9SZX6_9CHLO</name>
<dbReference type="SUPFAM" id="SSF52833">
    <property type="entry name" value="Thioredoxin-like"/>
    <property type="match status" value="1"/>
</dbReference>
<dbReference type="GO" id="GO:0009535">
    <property type="term" value="C:chloroplast thylakoid membrane"/>
    <property type="evidence" value="ECO:0007669"/>
    <property type="project" value="TreeGrafter"/>
</dbReference>
<dbReference type="AlphaFoldDB" id="A0A7R9SZX6"/>
<feature type="region of interest" description="Disordered" evidence="1">
    <location>
        <begin position="220"/>
        <end position="247"/>
    </location>
</feature>
<evidence type="ECO:0000256" key="1">
    <source>
        <dbReference type="SAM" id="MobiDB-lite"/>
    </source>
</evidence>
<feature type="compositionally biased region" description="Polar residues" evidence="1">
    <location>
        <begin position="238"/>
        <end position="247"/>
    </location>
</feature>
<dbReference type="Pfam" id="PF00085">
    <property type="entry name" value="Thioredoxin"/>
    <property type="match status" value="1"/>
</dbReference>
<dbReference type="GO" id="GO:0016671">
    <property type="term" value="F:oxidoreductase activity, acting on a sulfur group of donors, disulfide as acceptor"/>
    <property type="evidence" value="ECO:0007669"/>
    <property type="project" value="TreeGrafter"/>
</dbReference>
<dbReference type="InterPro" id="IPR013766">
    <property type="entry name" value="Thioredoxin_domain"/>
</dbReference>
<gene>
    <name evidence="3" type="ORF">OLUC0939_LOCUS984</name>
</gene>
<proteinExistence type="predicted"/>
<protein>
    <recommendedName>
        <fullName evidence="2">Thioredoxin domain-containing protein</fullName>
    </recommendedName>
</protein>
<dbReference type="GO" id="GO:0010190">
    <property type="term" value="P:cytochrome b6f complex assembly"/>
    <property type="evidence" value="ECO:0007669"/>
    <property type="project" value="TreeGrafter"/>
</dbReference>
<evidence type="ECO:0000259" key="2">
    <source>
        <dbReference type="PROSITE" id="PS51352"/>
    </source>
</evidence>
<sequence>MRATSSRVAEARGVATVRRPRRMRRGCAVRANDADGNGDARGALEAENDATRRRGRAIALAGFAVGAASFALTATTTVGDSGNGGAANAATANLAKLERASTPLDDALRNGRPTVLEFYADWCEVCKESAPTVYAVETAHGKAVNFVMLNIDNAKWSDEMDAYGVDGIPHLEFLDAAGESEGFIVGKFPREVLESNVAALEAGERELPYAKRYGAASKATTQDIAQAPAQSADPRAPVSSSDPRFHG</sequence>
<dbReference type="Gene3D" id="3.40.30.10">
    <property type="entry name" value="Glutaredoxin"/>
    <property type="match status" value="1"/>
</dbReference>
<dbReference type="InterPro" id="IPR036249">
    <property type="entry name" value="Thioredoxin-like_sf"/>
</dbReference>
<accession>A0A7R9SZX6</accession>
<feature type="domain" description="Thioredoxin" evidence="2">
    <location>
        <begin position="63"/>
        <end position="202"/>
    </location>
</feature>
<dbReference type="InterPro" id="IPR044241">
    <property type="entry name" value="TxlA/HCF164"/>
</dbReference>